<evidence type="ECO:0000256" key="8">
    <source>
        <dbReference type="RuleBase" id="RU003887"/>
    </source>
</evidence>
<keyword evidence="11" id="KW-1185">Reference proteome</keyword>
<dbReference type="InterPro" id="IPR050343">
    <property type="entry name" value="RsuA_PseudoU_synthase"/>
</dbReference>
<evidence type="ECO:0000259" key="9">
    <source>
        <dbReference type="SMART" id="SM00363"/>
    </source>
</evidence>
<dbReference type="Gene3D" id="3.10.290.10">
    <property type="entry name" value="RNA-binding S4 domain"/>
    <property type="match status" value="1"/>
</dbReference>
<dbReference type="OrthoDB" id="9807213at2"/>
<proteinExistence type="inferred from homology"/>
<gene>
    <name evidence="10" type="ORF">SAMN05421863_10315</name>
</gene>
<dbReference type="NCBIfam" id="NF007976">
    <property type="entry name" value="PRK10700.1"/>
    <property type="match status" value="1"/>
</dbReference>
<dbReference type="InterPro" id="IPR006145">
    <property type="entry name" value="PsdUridine_synth_RsuA/RluA"/>
</dbReference>
<dbReference type="InterPro" id="IPR000748">
    <property type="entry name" value="PsdUridine_synth_RsuA/RluB/E/F"/>
</dbReference>
<dbReference type="SUPFAM" id="SSF55120">
    <property type="entry name" value="Pseudouridine synthase"/>
    <property type="match status" value="1"/>
</dbReference>
<evidence type="ECO:0000256" key="4">
    <source>
        <dbReference type="ARBA" id="ARBA00023235"/>
    </source>
</evidence>
<dbReference type="Gene3D" id="3.30.70.1560">
    <property type="entry name" value="Alpha-L RNA-binding motif"/>
    <property type="match status" value="1"/>
</dbReference>
<dbReference type="STRING" id="44574.AAW31_14760"/>
<dbReference type="EC" id="5.4.99.-" evidence="8"/>
<comment type="catalytic activity">
    <reaction evidence="5">
        <text>uridine(2605) in 23S rRNA = pseudouridine(2605) in 23S rRNA</text>
        <dbReference type="Rhea" id="RHEA:42520"/>
        <dbReference type="Rhea" id="RHEA-COMP:10095"/>
        <dbReference type="Rhea" id="RHEA-COMP:10096"/>
        <dbReference type="ChEBI" id="CHEBI:65314"/>
        <dbReference type="ChEBI" id="CHEBI:65315"/>
        <dbReference type="EC" id="5.4.99.22"/>
    </reaction>
</comment>
<dbReference type="InterPro" id="IPR036986">
    <property type="entry name" value="S4_RNA-bd_sf"/>
</dbReference>
<dbReference type="AlphaFoldDB" id="A0A1I4R8Z7"/>
<comment type="function">
    <text evidence="6">Responsible for synthesis of pseudouridine from uracil-2605 in 23S ribosomal RNA.</text>
</comment>
<dbReference type="EMBL" id="FOUB01000031">
    <property type="protein sequence ID" value="SFM48363.1"/>
    <property type="molecule type" value="Genomic_DNA"/>
</dbReference>
<evidence type="ECO:0000313" key="11">
    <source>
        <dbReference type="Proteomes" id="UP000183287"/>
    </source>
</evidence>
<dbReference type="PANTHER" id="PTHR47683">
    <property type="entry name" value="PSEUDOURIDINE SYNTHASE FAMILY PROTEIN-RELATED"/>
    <property type="match status" value="1"/>
</dbReference>
<feature type="domain" description="RNA-binding S4" evidence="9">
    <location>
        <begin position="32"/>
        <end position="89"/>
    </location>
</feature>
<keyword evidence="4 8" id="KW-0413">Isomerase</keyword>
<accession>A0A1I4R8Z7</accession>
<dbReference type="SMART" id="SM00363">
    <property type="entry name" value="S4"/>
    <property type="match status" value="1"/>
</dbReference>
<evidence type="ECO:0000256" key="3">
    <source>
        <dbReference type="ARBA" id="ARBA00022884"/>
    </source>
</evidence>
<dbReference type="SUPFAM" id="SSF55174">
    <property type="entry name" value="Alpha-L RNA-binding motif"/>
    <property type="match status" value="1"/>
</dbReference>
<dbReference type="InterPro" id="IPR020094">
    <property type="entry name" value="TruA/RsuA/RluB/E/F_N"/>
</dbReference>
<keyword evidence="2" id="KW-0698">rRNA processing</keyword>
<dbReference type="GO" id="GO:0000455">
    <property type="term" value="P:enzyme-directed rRNA pseudouridine synthesis"/>
    <property type="evidence" value="ECO:0007669"/>
    <property type="project" value="UniProtKB-ARBA"/>
</dbReference>
<dbReference type="PANTHER" id="PTHR47683:SF3">
    <property type="entry name" value="RIBOSOMAL LARGE SUBUNIT PSEUDOURIDINE SYNTHASE B"/>
    <property type="match status" value="1"/>
</dbReference>
<sequence length="291" mass="32812">MYIKRALSARKKQASAPLSDNTAIKPDLMVTHKLHKLLAQSGLGSRREMEALIASGQVSINGRSAKLGDRVGARDLVRVNKRIIRLNTNERLPRIILYHKPEGEIVSRHDPEGRPSVFDKLPQLKSSRWVAIGRLDFNTSGLLIFTTNGVLANRLMHPRFQVEREYAVRIIGRLTPEQKSQLLMGIELEDGLAKVSDLSEQGGEGANRWYHVILKEGRNREVRRLFEALGLTVSRLIRVRFGPIHLPPRLKRGMWHELDENETTNLLALVNSTSLPGVIQKRGKLNHCAST</sequence>
<reference evidence="11" key="1">
    <citation type="submission" date="2016-10" db="EMBL/GenBank/DDBJ databases">
        <authorList>
            <person name="Varghese N."/>
            <person name="Submissions S."/>
        </authorList>
    </citation>
    <scope>NUCLEOTIDE SEQUENCE [LARGE SCALE GENOMIC DNA]</scope>
    <source>
        <strain evidence="11">Nm44</strain>
    </source>
</reference>
<dbReference type="NCBIfam" id="TIGR00093">
    <property type="entry name" value="pseudouridine synthase"/>
    <property type="match status" value="1"/>
</dbReference>
<dbReference type="GO" id="GO:0160139">
    <property type="term" value="F:23S rRNA pseudouridine(2605) synthase activity"/>
    <property type="evidence" value="ECO:0007669"/>
    <property type="project" value="UniProtKB-EC"/>
</dbReference>
<comment type="similarity">
    <text evidence="1 8">Belongs to the pseudouridine synthase RsuA family.</text>
</comment>
<dbReference type="InterPro" id="IPR042092">
    <property type="entry name" value="PsdUridine_s_RsuA/RluB/E/F_cat"/>
</dbReference>
<dbReference type="InterPro" id="IPR002942">
    <property type="entry name" value="S4_RNA-bd"/>
</dbReference>
<dbReference type="GO" id="GO:0005829">
    <property type="term" value="C:cytosol"/>
    <property type="evidence" value="ECO:0007669"/>
    <property type="project" value="UniProtKB-ARBA"/>
</dbReference>
<organism evidence="10 11">
    <name type="scientific">Nitrosomonas communis</name>
    <dbReference type="NCBI Taxonomy" id="44574"/>
    <lineage>
        <taxon>Bacteria</taxon>
        <taxon>Pseudomonadati</taxon>
        <taxon>Pseudomonadota</taxon>
        <taxon>Betaproteobacteria</taxon>
        <taxon>Nitrosomonadales</taxon>
        <taxon>Nitrosomonadaceae</taxon>
        <taxon>Nitrosomonas</taxon>
    </lineage>
</organism>
<protein>
    <recommendedName>
        <fullName evidence="8">Pseudouridine synthase</fullName>
        <ecNumber evidence="8">5.4.99.-</ecNumber>
    </recommendedName>
</protein>
<evidence type="ECO:0000256" key="6">
    <source>
        <dbReference type="ARBA" id="ARBA00037383"/>
    </source>
</evidence>
<dbReference type="Pfam" id="PF00849">
    <property type="entry name" value="PseudoU_synth_2"/>
    <property type="match status" value="1"/>
</dbReference>
<evidence type="ECO:0000256" key="2">
    <source>
        <dbReference type="ARBA" id="ARBA00022552"/>
    </source>
</evidence>
<dbReference type="FunFam" id="3.30.70.580:FF:000009">
    <property type="entry name" value="Pseudouridine synthase"/>
    <property type="match status" value="1"/>
</dbReference>
<dbReference type="CDD" id="cd02556">
    <property type="entry name" value="PseudoU_synth_RluB"/>
    <property type="match status" value="1"/>
</dbReference>
<dbReference type="GO" id="GO:0003723">
    <property type="term" value="F:RNA binding"/>
    <property type="evidence" value="ECO:0007669"/>
    <property type="project" value="UniProtKB-KW"/>
</dbReference>
<evidence type="ECO:0000256" key="1">
    <source>
        <dbReference type="ARBA" id="ARBA00008348"/>
    </source>
</evidence>
<evidence type="ECO:0000313" key="10">
    <source>
        <dbReference type="EMBL" id="SFM48363.1"/>
    </source>
</evidence>
<evidence type="ECO:0000256" key="7">
    <source>
        <dbReference type="PROSITE-ProRule" id="PRU00182"/>
    </source>
</evidence>
<dbReference type="Gene3D" id="3.30.70.580">
    <property type="entry name" value="Pseudouridine synthase I, catalytic domain, N-terminal subdomain"/>
    <property type="match status" value="1"/>
</dbReference>
<evidence type="ECO:0000256" key="5">
    <source>
        <dbReference type="ARBA" id="ARBA00036944"/>
    </source>
</evidence>
<dbReference type="InterPro" id="IPR020103">
    <property type="entry name" value="PsdUridine_synth_cat_dom_sf"/>
</dbReference>
<dbReference type="PROSITE" id="PS01149">
    <property type="entry name" value="PSI_RSU"/>
    <property type="match status" value="1"/>
</dbReference>
<dbReference type="PROSITE" id="PS50889">
    <property type="entry name" value="S4"/>
    <property type="match status" value="1"/>
</dbReference>
<dbReference type="Proteomes" id="UP000183287">
    <property type="component" value="Unassembled WGS sequence"/>
</dbReference>
<name>A0A1I4R8Z7_9PROT</name>
<dbReference type="CDD" id="cd00165">
    <property type="entry name" value="S4"/>
    <property type="match status" value="1"/>
</dbReference>
<dbReference type="RefSeq" id="WP_083398473.1">
    <property type="nucleotide sequence ID" value="NZ_FOUB01000031.1"/>
</dbReference>
<keyword evidence="3 7" id="KW-0694">RNA-binding</keyword>
<dbReference type="InterPro" id="IPR018496">
    <property type="entry name" value="PsdUridine_synth_RsuA/RluB_CS"/>
</dbReference>
<dbReference type="FunFam" id="3.30.70.1560:FF:000001">
    <property type="entry name" value="Pseudouridine synthase"/>
    <property type="match status" value="1"/>
</dbReference>
<dbReference type="FunFam" id="3.10.290.10:FF:000003">
    <property type="entry name" value="Pseudouridine synthase"/>
    <property type="match status" value="1"/>
</dbReference>
<dbReference type="Pfam" id="PF01479">
    <property type="entry name" value="S4"/>
    <property type="match status" value="1"/>
</dbReference>